<proteinExistence type="predicted"/>
<accession>A0A1M7YAS3</accession>
<reference evidence="1 2" key="1">
    <citation type="submission" date="2016-12" db="EMBL/GenBank/DDBJ databases">
        <authorList>
            <person name="Song W.-J."/>
            <person name="Kurnit D.M."/>
        </authorList>
    </citation>
    <scope>NUCLEOTIDE SEQUENCE [LARGE SCALE GENOMIC DNA]</scope>
    <source>
        <strain evidence="1 2">DSM 18488</strain>
    </source>
</reference>
<dbReference type="Proteomes" id="UP000184603">
    <property type="component" value="Unassembled WGS sequence"/>
</dbReference>
<protein>
    <submittedName>
        <fullName evidence="1">Uncharacterized protein</fullName>
    </submittedName>
</protein>
<gene>
    <name evidence="1" type="ORF">SAMN02745220_03034</name>
</gene>
<dbReference type="AlphaFoldDB" id="A0A1M7YAS3"/>
<organism evidence="1 2">
    <name type="scientific">Desulfopila aestuarii DSM 18488</name>
    <dbReference type="NCBI Taxonomy" id="1121416"/>
    <lineage>
        <taxon>Bacteria</taxon>
        <taxon>Pseudomonadati</taxon>
        <taxon>Thermodesulfobacteriota</taxon>
        <taxon>Desulfobulbia</taxon>
        <taxon>Desulfobulbales</taxon>
        <taxon>Desulfocapsaceae</taxon>
        <taxon>Desulfopila</taxon>
    </lineage>
</organism>
<dbReference type="OrthoDB" id="5432101at2"/>
<dbReference type="Pfam" id="PF25159">
    <property type="entry name" value="DUF7826"/>
    <property type="match status" value="1"/>
</dbReference>
<dbReference type="InterPro" id="IPR057148">
    <property type="entry name" value="DUF7826"/>
</dbReference>
<sequence length="175" mass="19751">MKRETEHIDNEWFVVRHSGELPEVALHSSLYYLTEAEDGPKLTLAEHHLRELQAAAMERYRDIILRDLLPENRNTSMYRGVKRAIINYQRYQRFCLRQALEVSDGFIDEVAEAFSSLLAVEVADAKASAYETALNCSLNELQSFAMEIGLAVNELPKELAGICPVPDPSGEIAIV</sequence>
<dbReference type="EMBL" id="FRFE01000015">
    <property type="protein sequence ID" value="SHO49710.1"/>
    <property type="molecule type" value="Genomic_DNA"/>
</dbReference>
<evidence type="ECO:0000313" key="1">
    <source>
        <dbReference type="EMBL" id="SHO49710.1"/>
    </source>
</evidence>
<keyword evidence="2" id="KW-1185">Reference proteome</keyword>
<dbReference type="RefSeq" id="WP_073614446.1">
    <property type="nucleotide sequence ID" value="NZ_FRFE01000015.1"/>
</dbReference>
<name>A0A1M7YAS3_9BACT</name>
<dbReference type="STRING" id="1121416.SAMN02745220_03034"/>
<evidence type="ECO:0000313" key="2">
    <source>
        <dbReference type="Proteomes" id="UP000184603"/>
    </source>
</evidence>